<comment type="similarity">
    <text evidence="2 9">Belongs to the copper/topaquinone oxidase family.</text>
</comment>
<dbReference type="AlphaFoldDB" id="A0A8K0PIW8"/>
<comment type="PTM">
    <text evidence="8 9">Topaquinone (TPQ) is generated by copper-dependent autoxidation of a specific tyrosyl residue.</text>
</comment>
<keyword evidence="4 7" id="KW-0801">TPQ</keyword>
<dbReference type="FunFam" id="3.10.450.40:FF:000028">
    <property type="entry name" value="Amine oxidase"/>
    <property type="match status" value="1"/>
</dbReference>
<dbReference type="FunFam" id="3.10.450.40:FF:000018">
    <property type="entry name" value="Amine oxidase"/>
    <property type="match status" value="1"/>
</dbReference>
<dbReference type="InterPro" id="IPR015798">
    <property type="entry name" value="Cu_amine_oxidase_C"/>
</dbReference>
<evidence type="ECO:0000313" key="13">
    <source>
        <dbReference type="EMBL" id="KAG8627104.1"/>
    </source>
</evidence>
<feature type="domain" description="DUF1965" evidence="12">
    <location>
        <begin position="285"/>
        <end position="351"/>
    </location>
</feature>
<evidence type="ECO:0000259" key="11">
    <source>
        <dbReference type="Pfam" id="PF02727"/>
    </source>
</evidence>
<feature type="domain" description="Copper amine oxidase catalytic" evidence="10">
    <location>
        <begin position="363"/>
        <end position="763"/>
    </location>
</feature>
<dbReference type="GO" id="GO:0008131">
    <property type="term" value="F:primary methylamine oxidase activity"/>
    <property type="evidence" value="ECO:0007669"/>
    <property type="project" value="InterPro"/>
</dbReference>
<evidence type="ECO:0000256" key="8">
    <source>
        <dbReference type="PIRSR" id="PIRSR600269-51"/>
    </source>
</evidence>
<dbReference type="Proteomes" id="UP000809789">
    <property type="component" value="Unassembled WGS sequence"/>
</dbReference>
<dbReference type="SUPFAM" id="SSF54416">
    <property type="entry name" value="Amine oxidase N-terminal region"/>
    <property type="match status" value="2"/>
</dbReference>
<dbReference type="EMBL" id="JAESVG020000005">
    <property type="protein sequence ID" value="KAG8627104.1"/>
    <property type="molecule type" value="Genomic_DNA"/>
</dbReference>
<comment type="cofactor">
    <cofactor evidence="9">
        <name>Cu cation</name>
        <dbReference type="ChEBI" id="CHEBI:23378"/>
    </cofactor>
    <text evidence="9">Contains 1 topaquinone per subunit.</text>
</comment>
<dbReference type="PRINTS" id="PR00766">
    <property type="entry name" value="CUDAOXIDASE"/>
</dbReference>
<keyword evidence="14" id="KW-1185">Reference proteome</keyword>
<dbReference type="GO" id="GO:0009308">
    <property type="term" value="P:amine metabolic process"/>
    <property type="evidence" value="ECO:0007669"/>
    <property type="project" value="UniProtKB-UniRule"/>
</dbReference>
<evidence type="ECO:0000256" key="9">
    <source>
        <dbReference type="RuleBase" id="RU000672"/>
    </source>
</evidence>
<dbReference type="EC" id="1.4.3.-" evidence="9"/>
<dbReference type="PANTHER" id="PTHR10638">
    <property type="entry name" value="COPPER AMINE OXIDASE"/>
    <property type="match status" value="1"/>
</dbReference>
<feature type="modified residue" description="2',4',5'-topaquinone" evidence="8">
    <location>
        <position position="518"/>
    </location>
</feature>
<evidence type="ECO:0000256" key="5">
    <source>
        <dbReference type="ARBA" id="ARBA00023002"/>
    </source>
</evidence>
<keyword evidence="5 9" id="KW-0560">Oxidoreductase</keyword>
<dbReference type="InterPro" id="IPR000269">
    <property type="entry name" value="Cu_amine_oxidase"/>
</dbReference>
<organism evidence="13 14">
    <name type="scientific">Elsinoe batatas</name>
    <dbReference type="NCBI Taxonomy" id="2601811"/>
    <lineage>
        <taxon>Eukaryota</taxon>
        <taxon>Fungi</taxon>
        <taxon>Dikarya</taxon>
        <taxon>Ascomycota</taxon>
        <taxon>Pezizomycotina</taxon>
        <taxon>Dothideomycetes</taxon>
        <taxon>Dothideomycetidae</taxon>
        <taxon>Myriangiales</taxon>
        <taxon>Elsinoaceae</taxon>
        <taxon>Elsinoe</taxon>
    </lineage>
</organism>
<proteinExistence type="inferred from homology"/>
<name>A0A8K0PIW8_9PEZI</name>
<evidence type="ECO:0000256" key="2">
    <source>
        <dbReference type="ARBA" id="ARBA00007983"/>
    </source>
</evidence>
<gene>
    <name evidence="13" type="ORF">KVT40_004587</name>
</gene>
<dbReference type="GO" id="GO:0048038">
    <property type="term" value="F:quinone binding"/>
    <property type="evidence" value="ECO:0007669"/>
    <property type="project" value="InterPro"/>
</dbReference>
<dbReference type="Pfam" id="PF09248">
    <property type="entry name" value="DUF1965"/>
    <property type="match status" value="1"/>
</dbReference>
<dbReference type="FunFam" id="2.70.98.20:FF:000002">
    <property type="entry name" value="Amine oxidase"/>
    <property type="match status" value="1"/>
</dbReference>
<feature type="active site" description="Proton acceptor" evidence="7">
    <location>
        <position position="437"/>
    </location>
</feature>
<dbReference type="InterPro" id="IPR015328">
    <property type="entry name" value="DUF1965"/>
</dbReference>
<dbReference type="SUPFAM" id="SSF49998">
    <property type="entry name" value="Amine oxidase catalytic domain"/>
    <property type="match status" value="1"/>
</dbReference>
<dbReference type="GO" id="GO:0005886">
    <property type="term" value="C:plasma membrane"/>
    <property type="evidence" value="ECO:0007669"/>
    <property type="project" value="TreeGrafter"/>
</dbReference>
<sequence>METRESFGALLPWTAITMKFSLLPLFASSLLVLSSLPAALAVPKPKAPWVRQHQAERAKKLLLKSGALGRRWDNETYNPPVEANGGCATFKTTTAPSDNVWGGLTNDESAAVASWLFSQPDLNLTVAEEAGEWDNSILLIELNHPNKTDVLSYIDGGGPAPARYAHVVISERATEDPVYADILVGPLPIVNGTTTWEPLEYPLTRKTQGRVRNLDADADTLRAEWVIKIASSISDITQALWGKTVTGGKNDTIDIWGIDPLWQDDGRIIRWDTFWNYPESEFDAITLLPLGLYFKSDVTGRDPAQWKFEGWLYNDIFYETTEEFRAAFNSPDFVRLPPNVEGTWAQTDQAGPVLPFDDESPPVMVAPSGPRYAVDVERKYVEYMDWSFYIGFTRDLGMALYDIKYKGQRILYELGLQEALAHYASNDPFQSGTAYLDSYYGFGPYAFELVNGYDCPSYATYLNSTFYVSEQTRTHLNSICLFEYDADYPMQRHSTSSYVSVRKNVYLTVRSVSTVGNYDYSFSYTFSQDGTIGMEVRASGYIQSTYGASYNADFGWQIQDAVSGSMHDHVLNYKADFDILGTDNSLLIQDQIPITRSFSWSPTPRNTMQLTRSYVASEASSRLYWGPNGATEYMVVNRDAPNKYGSPRGYRILPSAPTAHLTVQNSSNLRNSANWASHDVQVTRQHDYEPRAAHPYNSQDVNDPPIDFSKFFNDESLDQEDLVVWLNLGMHHIPHTGDLPNTVFTTAHSGIQFMPFNYFEGDQGRQTVQQVRIDYGGGKVSAVERFGQGAGDGTCKLSYEKVEEGLEGYKGDVVIRKFPYDPNDPFYQTDSIS</sequence>
<evidence type="ECO:0000259" key="10">
    <source>
        <dbReference type="Pfam" id="PF01179"/>
    </source>
</evidence>
<evidence type="ECO:0000256" key="7">
    <source>
        <dbReference type="PIRSR" id="PIRSR600269-50"/>
    </source>
</evidence>
<evidence type="ECO:0000313" key="14">
    <source>
        <dbReference type="Proteomes" id="UP000809789"/>
    </source>
</evidence>
<dbReference type="Gene3D" id="3.10.450.40">
    <property type="match status" value="2"/>
</dbReference>
<protein>
    <recommendedName>
        <fullName evidence="9">Amine oxidase</fullName>
        <ecNumber evidence="9">1.4.3.-</ecNumber>
    </recommendedName>
</protein>
<evidence type="ECO:0000256" key="1">
    <source>
        <dbReference type="ARBA" id="ARBA00001935"/>
    </source>
</evidence>
<keyword evidence="3 9" id="KW-0479">Metal-binding</keyword>
<dbReference type="InterPro" id="IPR016182">
    <property type="entry name" value="Cu_amine_oxidase_N-reg"/>
</dbReference>
<feature type="domain" description="Copper amine oxidase N2-terminal" evidence="11">
    <location>
        <begin position="112"/>
        <end position="188"/>
    </location>
</feature>
<evidence type="ECO:0000256" key="3">
    <source>
        <dbReference type="ARBA" id="ARBA00022723"/>
    </source>
</evidence>
<evidence type="ECO:0000256" key="4">
    <source>
        <dbReference type="ARBA" id="ARBA00022772"/>
    </source>
</evidence>
<accession>A0A8K0PIW8</accession>
<dbReference type="InterPro" id="IPR036460">
    <property type="entry name" value="Cu_amine_oxidase_C_sf"/>
</dbReference>
<comment type="caution">
    <text evidence="13">The sequence shown here is derived from an EMBL/GenBank/DDBJ whole genome shotgun (WGS) entry which is preliminary data.</text>
</comment>
<dbReference type="InterPro" id="IPR015800">
    <property type="entry name" value="Cu_amine_oxidase_N2"/>
</dbReference>
<evidence type="ECO:0000256" key="6">
    <source>
        <dbReference type="ARBA" id="ARBA00023008"/>
    </source>
</evidence>
<comment type="cofactor">
    <cofactor evidence="1">
        <name>Cu cation</name>
        <dbReference type="ChEBI" id="CHEBI:23378"/>
    </cofactor>
</comment>
<dbReference type="OrthoDB" id="3341590at2759"/>
<dbReference type="Gene3D" id="2.70.98.20">
    <property type="entry name" value="Copper amine oxidase, catalytic domain"/>
    <property type="match status" value="1"/>
</dbReference>
<dbReference type="Pfam" id="PF02727">
    <property type="entry name" value="Cu_amine_oxidN2"/>
    <property type="match status" value="1"/>
</dbReference>
<evidence type="ECO:0000259" key="12">
    <source>
        <dbReference type="Pfam" id="PF09248"/>
    </source>
</evidence>
<keyword evidence="6 9" id="KW-0186">Copper</keyword>
<dbReference type="Pfam" id="PF01179">
    <property type="entry name" value="Cu_amine_oxid"/>
    <property type="match status" value="1"/>
</dbReference>
<dbReference type="PANTHER" id="PTHR10638:SF20">
    <property type="entry name" value="AMINE OXIDASE"/>
    <property type="match status" value="1"/>
</dbReference>
<reference evidence="13" key="1">
    <citation type="submission" date="2021-07" db="EMBL/GenBank/DDBJ databases">
        <title>Elsinoe batatas strain:CRI-CJ2 Genome sequencing and assembly.</title>
        <authorList>
            <person name="Huang L."/>
        </authorList>
    </citation>
    <scope>NUCLEOTIDE SEQUENCE</scope>
    <source>
        <strain evidence="13">CRI-CJ2</strain>
    </source>
</reference>
<dbReference type="GO" id="GO:0005507">
    <property type="term" value="F:copper ion binding"/>
    <property type="evidence" value="ECO:0007669"/>
    <property type="project" value="InterPro"/>
</dbReference>
<feature type="active site" description="Schiff-base intermediate with substrate; via topaquinone" evidence="7">
    <location>
        <position position="518"/>
    </location>
</feature>